<gene>
    <name evidence="3" type="ORF">O1D97_14910</name>
</gene>
<keyword evidence="2" id="KW-0067">ATP-binding</keyword>
<dbReference type="RefSeq" id="WP_269126844.1">
    <property type="nucleotide sequence ID" value="NZ_JAPUBN010000019.1"/>
</dbReference>
<keyword evidence="1" id="KW-0547">Nucleotide-binding</keyword>
<protein>
    <recommendedName>
        <fullName evidence="5">Pilus assembly protein CpaE</fullName>
    </recommendedName>
</protein>
<keyword evidence="4" id="KW-1185">Reference proteome</keyword>
<evidence type="ECO:0000256" key="2">
    <source>
        <dbReference type="ARBA" id="ARBA00022840"/>
    </source>
</evidence>
<name>A0ABT4JX53_9GAMM</name>
<dbReference type="PANTHER" id="PTHR43384">
    <property type="entry name" value="SEPTUM SITE-DETERMINING PROTEIN MIND HOMOLOG, CHLOROPLASTIC-RELATED"/>
    <property type="match status" value="1"/>
</dbReference>
<accession>A0ABT4JX53</accession>
<organism evidence="3 4">
    <name type="scientific">Marinomonas phaeophyticola</name>
    <dbReference type="NCBI Taxonomy" id="3004091"/>
    <lineage>
        <taxon>Bacteria</taxon>
        <taxon>Pseudomonadati</taxon>
        <taxon>Pseudomonadota</taxon>
        <taxon>Gammaproteobacteria</taxon>
        <taxon>Oceanospirillales</taxon>
        <taxon>Oceanospirillaceae</taxon>
        <taxon>Marinomonas</taxon>
    </lineage>
</organism>
<evidence type="ECO:0000313" key="3">
    <source>
        <dbReference type="EMBL" id="MCZ2722863.1"/>
    </source>
</evidence>
<dbReference type="PANTHER" id="PTHR43384:SF6">
    <property type="entry name" value="SEPTUM SITE-DETERMINING PROTEIN MIND HOMOLOG, CHLOROPLASTIC"/>
    <property type="match status" value="1"/>
</dbReference>
<dbReference type="InterPro" id="IPR027417">
    <property type="entry name" value="P-loop_NTPase"/>
</dbReference>
<proteinExistence type="predicted"/>
<comment type="caution">
    <text evidence="3">The sequence shown here is derived from an EMBL/GenBank/DDBJ whole genome shotgun (WGS) entry which is preliminary data.</text>
</comment>
<evidence type="ECO:0000256" key="1">
    <source>
        <dbReference type="ARBA" id="ARBA00022741"/>
    </source>
</evidence>
<dbReference type="Gene3D" id="3.40.50.300">
    <property type="entry name" value="P-loop containing nucleotide triphosphate hydrolases"/>
    <property type="match status" value="1"/>
</dbReference>
<dbReference type="Gene3D" id="3.40.50.2300">
    <property type="match status" value="1"/>
</dbReference>
<evidence type="ECO:0000313" key="4">
    <source>
        <dbReference type="Proteomes" id="UP001149719"/>
    </source>
</evidence>
<reference evidence="3" key="1">
    <citation type="submission" date="2022-12" db="EMBL/GenBank/DDBJ databases">
        <title>Marinomonas 15G1-11 sp. nov, isolated from marine algae.</title>
        <authorList>
            <person name="Butt M."/>
            <person name="Choi D.G."/>
            <person name="Kim J.M."/>
            <person name="Lee J.K."/>
            <person name="Baek J.H."/>
            <person name="Jeon C.O."/>
        </authorList>
    </citation>
    <scope>NUCLEOTIDE SEQUENCE</scope>
    <source>
        <strain evidence="3">15G1-11</strain>
    </source>
</reference>
<evidence type="ECO:0008006" key="5">
    <source>
        <dbReference type="Google" id="ProtNLM"/>
    </source>
</evidence>
<dbReference type="SUPFAM" id="SSF52540">
    <property type="entry name" value="P-loop containing nucleoside triphosphate hydrolases"/>
    <property type="match status" value="1"/>
</dbReference>
<dbReference type="Proteomes" id="UP001149719">
    <property type="component" value="Unassembled WGS sequence"/>
</dbReference>
<dbReference type="EMBL" id="JAPUBN010000019">
    <property type="protein sequence ID" value="MCZ2722863.1"/>
    <property type="molecule type" value="Genomic_DNA"/>
</dbReference>
<sequence length="422" mass="47477">MFDLVDILKNTRETHDKEDSSVNGVSTAFFYQTIECRSLVEETYRFDDKMVPKAVKFDFDEVAGKVTDDECEIAIFELTDSSTLAEDAERLSHLIPSSVSVIIIGLADSISTVRMLKGLGFYYVFWPINKQELSEFIAVINKKHQEANLGNIYRRAKRIAVFGTKGGIGTSLISAELASALSTKKSADSLLVNHNYDCGDLDIQIGSVKLDKKSVAKGRLTTDLDETSVRSLMVPLNPKLRYLALAKDELHSDEVREVTDMVISLTSSEANLIVEDLSASVSFDRSPEWLLDNFNIVILVLEASVSSLRESVKLIKRIRNIQNNSESNKSLRIIVVVNHHRHKKMETVSIDEISKYLSHKVDYELPYEENIAQDISKGKRIIDGGTRFSQNIIKLSSQIVGENKSFQRKKSFLPRLFSKSNK</sequence>
<dbReference type="InterPro" id="IPR050625">
    <property type="entry name" value="ParA/MinD_ATPase"/>
</dbReference>